<sequence length="295" mass="32680">MDKNTSQIFSLIYDSEDTKDHEIDAATLGQSLLSLNDSLQDADKVINGEDSSIKVSVKANKPGSFGVEFSIQQLAANAIDILPIIGVTAVSATAFAGSVMGVINAMKSKKVKVVISNDDGTATIEMEDGEKIVCTHAVQKLVTSPIFRNKFEALLFNDVTEKQGAKVKFLNSNEEVIQTIESDELIHFKKQTKQTVIEENSKDKDIEISFTQVNFDSKSGWRVLLPNEESDTAVKMNDSSFLKRISSREENFIKGDFFKVKLRETTKFKTGASPSTSFSIEKVIRHRADKSRKII</sequence>
<reference evidence="2" key="1">
    <citation type="journal article" date="2023" name="Int. J. Syst. Evol. Microbiol.">
        <title>&lt;i&gt;Shewanella septentrionalis&lt;/i&gt; sp. nov. and &lt;i&gt;Shewanella holmiensis&lt;/i&gt; sp. nov., isolated from Baltic Sea water and sediments.</title>
        <authorList>
            <person name="Martin-Rodriguez A.J."/>
            <person name="Thorell K."/>
            <person name="Joffre E."/>
            <person name="Jensie-Markopoulos S."/>
            <person name="Moore E.R.B."/>
            <person name="Sjoling A."/>
        </authorList>
    </citation>
    <scope>NUCLEOTIDE SEQUENCE</scope>
    <source>
        <strain evidence="2">SP1S2-7</strain>
    </source>
</reference>
<keyword evidence="1" id="KW-0472">Membrane</keyword>
<comment type="caution">
    <text evidence="2">The sequence shown here is derived from an EMBL/GenBank/DDBJ whole genome shotgun (WGS) entry which is preliminary data.</text>
</comment>
<evidence type="ECO:0000313" key="3">
    <source>
        <dbReference type="Proteomes" id="UP001155546"/>
    </source>
</evidence>
<accession>A0A9X2WNF9</accession>
<protein>
    <submittedName>
        <fullName evidence="2">Uncharacterized protein</fullName>
    </submittedName>
</protein>
<evidence type="ECO:0000313" key="2">
    <source>
        <dbReference type="EMBL" id="MCT7942400.1"/>
    </source>
</evidence>
<name>A0A9X2WNF9_9GAMM</name>
<keyword evidence="3" id="KW-1185">Reference proteome</keyword>
<keyword evidence="1" id="KW-1133">Transmembrane helix</keyword>
<feature type="transmembrane region" description="Helical" evidence="1">
    <location>
        <begin position="81"/>
        <end position="103"/>
    </location>
</feature>
<dbReference type="AlphaFoldDB" id="A0A9X2WNF9"/>
<dbReference type="Proteomes" id="UP001155546">
    <property type="component" value="Unassembled WGS sequence"/>
</dbReference>
<evidence type="ECO:0000256" key="1">
    <source>
        <dbReference type="SAM" id="Phobius"/>
    </source>
</evidence>
<proteinExistence type="predicted"/>
<dbReference type="RefSeq" id="WP_261298766.1">
    <property type="nucleotide sequence ID" value="NZ_JAMTCD010000013.1"/>
</dbReference>
<dbReference type="EMBL" id="JAMTCD010000013">
    <property type="protein sequence ID" value="MCT7942400.1"/>
    <property type="molecule type" value="Genomic_DNA"/>
</dbReference>
<gene>
    <name evidence="2" type="ORF">NE535_11410</name>
</gene>
<organism evidence="2 3">
    <name type="scientific">Shewanella holmiensis</name>
    <dbReference type="NCBI Taxonomy" id="2952222"/>
    <lineage>
        <taxon>Bacteria</taxon>
        <taxon>Pseudomonadati</taxon>
        <taxon>Pseudomonadota</taxon>
        <taxon>Gammaproteobacteria</taxon>
        <taxon>Alteromonadales</taxon>
        <taxon>Shewanellaceae</taxon>
        <taxon>Shewanella</taxon>
    </lineage>
</organism>
<keyword evidence="1" id="KW-0812">Transmembrane</keyword>